<proteinExistence type="predicted"/>
<reference evidence="3" key="1">
    <citation type="submission" date="2024-06" db="EMBL/GenBank/DDBJ databases">
        <authorList>
            <person name="Fan A."/>
            <person name="Zhang F.Y."/>
            <person name="Zhang L."/>
        </authorList>
    </citation>
    <scope>NUCLEOTIDE SEQUENCE</scope>
    <source>
        <strain evidence="3">Y61</strain>
    </source>
</reference>
<dbReference type="RefSeq" id="WP_353948483.1">
    <property type="nucleotide sequence ID" value="NZ_CP159510.1"/>
</dbReference>
<dbReference type="Pfam" id="PF20251">
    <property type="entry name" value="Big_14"/>
    <property type="match status" value="1"/>
</dbReference>
<keyword evidence="1" id="KW-0732">Signal</keyword>
<dbReference type="AlphaFoldDB" id="A0AAU8IFA7"/>
<dbReference type="PROSITE" id="PS51257">
    <property type="entry name" value="PROKAR_LIPOPROTEIN"/>
    <property type="match status" value="1"/>
</dbReference>
<gene>
    <name evidence="3" type="ORF">ABNN70_01140</name>
</gene>
<feature type="domain" description="Bacterial Ig-like" evidence="2">
    <location>
        <begin position="50"/>
        <end position="129"/>
    </location>
</feature>
<feature type="signal peptide" evidence="1">
    <location>
        <begin position="1"/>
        <end position="20"/>
    </location>
</feature>
<dbReference type="InterPro" id="IPR046878">
    <property type="entry name" value="Big_14"/>
</dbReference>
<dbReference type="EMBL" id="CP159510">
    <property type="protein sequence ID" value="XCJ17185.1"/>
    <property type="molecule type" value="Genomic_DNA"/>
</dbReference>
<evidence type="ECO:0000259" key="2">
    <source>
        <dbReference type="Pfam" id="PF20251"/>
    </source>
</evidence>
<name>A0AAU8IFA7_9BACL</name>
<evidence type="ECO:0000313" key="3">
    <source>
        <dbReference type="EMBL" id="XCJ17185.1"/>
    </source>
</evidence>
<sequence>MFRRKIRWLVFVSLSLNLVAGCNSDFSRGSDTREMPLAKSRFSEDQMNKNPNIIMKTGRSTYPVHTERITVTLVNRTGKTLSYGLSYQIEKYQEGTWFQIPFRDDVAFIEIARLLKPGQMAEEDISLSEKTLKYPLTRESTG</sequence>
<evidence type="ECO:0000256" key="1">
    <source>
        <dbReference type="SAM" id="SignalP"/>
    </source>
</evidence>
<organism evidence="3">
    <name type="scientific">Sporolactobacillus sp. Y61</name>
    <dbReference type="NCBI Taxonomy" id="3160863"/>
    <lineage>
        <taxon>Bacteria</taxon>
        <taxon>Bacillati</taxon>
        <taxon>Bacillota</taxon>
        <taxon>Bacilli</taxon>
        <taxon>Bacillales</taxon>
        <taxon>Sporolactobacillaceae</taxon>
        <taxon>Sporolactobacillus</taxon>
    </lineage>
</organism>
<protein>
    <submittedName>
        <fullName evidence="3">Immunoglobulin-like domain-containing protein</fullName>
    </submittedName>
</protein>
<feature type="chain" id="PRO_5043459578" evidence="1">
    <location>
        <begin position="21"/>
        <end position="142"/>
    </location>
</feature>
<accession>A0AAU8IFA7</accession>